<dbReference type="GO" id="GO:0004609">
    <property type="term" value="F:phosphatidylserine decarboxylase activity"/>
    <property type="evidence" value="ECO:0007669"/>
    <property type="project" value="InterPro"/>
</dbReference>
<dbReference type="GO" id="GO:0005739">
    <property type="term" value="C:mitochondrion"/>
    <property type="evidence" value="ECO:0007669"/>
    <property type="project" value="TreeGrafter"/>
</dbReference>
<dbReference type="Proteomes" id="UP000799302">
    <property type="component" value="Unassembled WGS sequence"/>
</dbReference>
<evidence type="ECO:0000256" key="2">
    <source>
        <dbReference type="ARBA" id="ARBA00023239"/>
    </source>
</evidence>
<dbReference type="GO" id="GO:0006646">
    <property type="term" value="P:phosphatidylethanolamine biosynthetic process"/>
    <property type="evidence" value="ECO:0007669"/>
    <property type="project" value="TreeGrafter"/>
</dbReference>
<dbReference type="InterPro" id="IPR003817">
    <property type="entry name" value="PS_Dcarbxylase"/>
</dbReference>
<sequence>MSNMEQEIPHKHQVHRVGNWLPNDHRVHDKWLSEVIDHVGQNPKNLHPVLQEFEKLIENNTRVYLLVQSMFQQVPKKAPYNKDPTGSFARIKDYKHMLHVLNHLMTTAPTWTDKADRMGMVGLPINAIFDWPMGTPSGFALFLDPEVNAMLKKILNVWGDFLKSPASTYVLENNSNAWFGDFGVSELAKTANLGVGTKTFEELYICDSTQSYHGFKSWDDFFTRLYRPGIRPIASPDNDDVIANACESKTYKVAHNLKARDQFWVKGQPYSVTDMLAQDPLAAQFVGGTIYQAFLSALSYHRWHSPVSGTIVKAFVQDGTYYSEPLFEGLGDAATKTHGIDFHGEATGQGYITAVATRAIIFIKANNPKIGLMAFIGIGMSEVSTCDIQVKDGQTVKKGDELGMFHFGGSSHCLLFRKDVKVGGFPEPGRDHNVPVLSQVAVVEA</sequence>
<keyword evidence="1" id="KW-0210">Decarboxylase</keyword>
<keyword evidence="5" id="KW-1185">Reference proteome</keyword>
<name>A0A6A6UKZ1_9PEZI</name>
<evidence type="ECO:0000259" key="3">
    <source>
        <dbReference type="Pfam" id="PF12588"/>
    </source>
</evidence>
<keyword evidence="2" id="KW-0456">Lyase</keyword>
<gene>
    <name evidence="4" type="ORF">BT63DRAFT_384084</name>
</gene>
<evidence type="ECO:0000256" key="1">
    <source>
        <dbReference type="ARBA" id="ARBA00022793"/>
    </source>
</evidence>
<dbReference type="PANTHER" id="PTHR10067:SF9">
    <property type="entry name" value="PHOSPHATIDYLSERINE DECARBOXYLASE FAMILY PROTEIN (AFU_ORTHOLOGUE AFUA_7G01730)"/>
    <property type="match status" value="1"/>
</dbReference>
<proteinExistence type="predicted"/>
<reference evidence="4" key="1">
    <citation type="journal article" date="2020" name="Stud. Mycol.">
        <title>101 Dothideomycetes genomes: a test case for predicting lifestyles and emergence of pathogens.</title>
        <authorList>
            <person name="Haridas S."/>
            <person name="Albert R."/>
            <person name="Binder M."/>
            <person name="Bloem J."/>
            <person name="Labutti K."/>
            <person name="Salamov A."/>
            <person name="Andreopoulos B."/>
            <person name="Baker S."/>
            <person name="Barry K."/>
            <person name="Bills G."/>
            <person name="Bluhm B."/>
            <person name="Cannon C."/>
            <person name="Castanera R."/>
            <person name="Culley D."/>
            <person name="Daum C."/>
            <person name="Ezra D."/>
            <person name="Gonzalez J."/>
            <person name="Henrissat B."/>
            <person name="Kuo A."/>
            <person name="Liang C."/>
            <person name="Lipzen A."/>
            <person name="Lutzoni F."/>
            <person name="Magnuson J."/>
            <person name="Mondo S."/>
            <person name="Nolan M."/>
            <person name="Ohm R."/>
            <person name="Pangilinan J."/>
            <person name="Park H.-J."/>
            <person name="Ramirez L."/>
            <person name="Alfaro M."/>
            <person name="Sun H."/>
            <person name="Tritt A."/>
            <person name="Yoshinaga Y."/>
            <person name="Zwiers L.-H."/>
            <person name="Turgeon B."/>
            <person name="Goodwin S."/>
            <person name="Spatafora J."/>
            <person name="Crous P."/>
            <person name="Grigoriev I."/>
        </authorList>
    </citation>
    <scope>NUCLEOTIDE SEQUENCE</scope>
    <source>
        <strain evidence="4">CBS 115976</strain>
    </source>
</reference>
<dbReference type="EMBL" id="MU004232">
    <property type="protein sequence ID" value="KAF2671554.1"/>
    <property type="molecule type" value="Genomic_DNA"/>
</dbReference>
<dbReference type="AlphaFoldDB" id="A0A6A6UKZ1"/>
<evidence type="ECO:0000313" key="5">
    <source>
        <dbReference type="Proteomes" id="UP000799302"/>
    </source>
</evidence>
<dbReference type="Pfam" id="PF02666">
    <property type="entry name" value="PS_Dcarbxylase"/>
    <property type="match status" value="1"/>
</dbReference>
<evidence type="ECO:0000313" key="4">
    <source>
        <dbReference type="EMBL" id="KAF2671554.1"/>
    </source>
</evidence>
<dbReference type="Pfam" id="PF12588">
    <property type="entry name" value="PSDC"/>
    <property type="match status" value="1"/>
</dbReference>
<organism evidence="4 5">
    <name type="scientific">Microthyrium microscopicum</name>
    <dbReference type="NCBI Taxonomy" id="703497"/>
    <lineage>
        <taxon>Eukaryota</taxon>
        <taxon>Fungi</taxon>
        <taxon>Dikarya</taxon>
        <taxon>Ascomycota</taxon>
        <taxon>Pezizomycotina</taxon>
        <taxon>Dothideomycetes</taxon>
        <taxon>Dothideomycetes incertae sedis</taxon>
        <taxon>Microthyriales</taxon>
        <taxon>Microthyriaceae</taxon>
        <taxon>Microthyrium</taxon>
    </lineage>
</organism>
<protein>
    <recommendedName>
        <fullName evidence="3">L-tryptophan decarboxylase PsiD-like domain-containing protein</fullName>
    </recommendedName>
</protein>
<dbReference type="OrthoDB" id="5973539at2759"/>
<feature type="domain" description="L-tryptophan decarboxylase PsiD-like" evidence="3">
    <location>
        <begin position="47"/>
        <end position="186"/>
    </location>
</feature>
<dbReference type="PANTHER" id="PTHR10067">
    <property type="entry name" value="PHOSPHATIDYLSERINE DECARBOXYLASE"/>
    <property type="match status" value="1"/>
</dbReference>
<dbReference type="InterPro" id="IPR022237">
    <property type="entry name" value="PsiD-like"/>
</dbReference>
<accession>A0A6A6UKZ1</accession>